<dbReference type="CDD" id="cd05930">
    <property type="entry name" value="A_NRPS"/>
    <property type="match status" value="1"/>
</dbReference>
<feature type="domain" description="Carrier" evidence="5">
    <location>
        <begin position="581"/>
        <end position="658"/>
    </location>
</feature>
<feature type="region of interest" description="Disordered" evidence="3">
    <location>
        <begin position="869"/>
        <end position="898"/>
    </location>
</feature>
<dbReference type="InterPro" id="IPR009081">
    <property type="entry name" value="PP-bd_ACP"/>
</dbReference>
<proteinExistence type="predicted"/>
<dbReference type="RefSeq" id="WP_345150515.1">
    <property type="nucleotide sequence ID" value="NZ_BAABEO010000012.1"/>
</dbReference>
<dbReference type="EMBL" id="BAABEO010000012">
    <property type="protein sequence ID" value="GAA3682208.1"/>
    <property type="molecule type" value="Genomic_DNA"/>
</dbReference>
<dbReference type="Gene3D" id="3.40.50.12780">
    <property type="entry name" value="N-terminal domain of ligase-like"/>
    <property type="match status" value="1"/>
</dbReference>
<dbReference type="InterPro" id="IPR010071">
    <property type="entry name" value="AA_adenyl_dom"/>
</dbReference>
<dbReference type="InterPro" id="IPR036736">
    <property type="entry name" value="ACP-like_sf"/>
</dbReference>
<keyword evidence="1" id="KW-0596">Phosphopantetheine</keyword>
<dbReference type="Gene3D" id="3.30.300.30">
    <property type="match status" value="1"/>
</dbReference>
<evidence type="ECO:0000256" key="1">
    <source>
        <dbReference type="ARBA" id="ARBA00022450"/>
    </source>
</evidence>
<dbReference type="InterPro" id="IPR000873">
    <property type="entry name" value="AMP-dep_synth/lig_dom"/>
</dbReference>
<evidence type="ECO:0000313" key="6">
    <source>
        <dbReference type="EMBL" id="GAA3682208.1"/>
    </source>
</evidence>
<evidence type="ECO:0000256" key="2">
    <source>
        <dbReference type="ARBA" id="ARBA00022553"/>
    </source>
</evidence>
<feature type="region of interest" description="Disordered" evidence="3">
    <location>
        <begin position="1368"/>
        <end position="1399"/>
    </location>
</feature>
<keyword evidence="2" id="KW-0597">Phosphoprotein</keyword>
<organism evidence="6 7">
    <name type="scientific">Arthrobacter ginkgonis</name>
    <dbReference type="NCBI Taxonomy" id="1630594"/>
    <lineage>
        <taxon>Bacteria</taxon>
        <taxon>Bacillati</taxon>
        <taxon>Actinomycetota</taxon>
        <taxon>Actinomycetes</taxon>
        <taxon>Micrococcales</taxon>
        <taxon>Micrococcaceae</taxon>
        <taxon>Arthrobacter</taxon>
    </lineage>
</organism>
<dbReference type="Gene3D" id="1.10.1200.10">
    <property type="entry name" value="ACP-like"/>
    <property type="match status" value="1"/>
</dbReference>
<dbReference type="InterPro" id="IPR020806">
    <property type="entry name" value="PKS_PP-bd"/>
</dbReference>
<dbReference type="SMART" id="SM00823">
    <property type="entry name" value="PKS_PP"/>
    <property type="match status" value="1"/>
</dbReference>
<feature type="compositionally biased region" description="Low complexity" evidence="3">
    <location>
        <begin position="1378"/>
        <end position="1399"/>
    </location>
</feature>
<reference evidence="7" key="1">
    <citation type="journal article" date="2019" name="Int. J. Syst. Evol. Microbiol.">
        <title>The Global Catalogue of Microorganisms (GCM) 10K type strain sequencing project: providing services to taxonomists for standard genome sequencing and annotation.</title>
        <authorList>
            <consortium name="The Broad Institute Genomics Platform"/>
            <consortium name="The Broad Institute Genome Sequencing Center for Infectious Disease"/>
            <person name="Wu L."/>
            <person name="Ma J."/>
        </authorList>
    </citation>
    <scope>NUCLEOTIDE SEQUENCE [LARGE SCALE GENOMIC DNA]</scope>
    <source>
        <strain evidence="7">JCM 30742</strain>
    </source>
</reference>
<keyword evidence="4" id="KW-1133">Transmembrane helix</keyword>
<feature type="region of interest" description="Disordered" evidence="3">
    <location>
        <begin position="1"/>
        <end position="53"/>
    </location>
</feature>
<feature type="transmembrane region" description="Helical" evidence="4">
    <location>
        <begin position="961"/>
        <end position="983"/>
    </location>
</feature>
<dbReference type="Pfam" id="PF00550">
    <property type="entry name" value="PP-binding"/>
    <property type="match status" value="1"/>
</dbReference>
<sequence length="1399" mass="152510">MTELSEGRPRHRGSAAPGTAGKPAVRRAAAPGRHRRPGAVPGGRKAPVGTLLSGSPSIEGVRWSPDERLDGLFEDRCDDLAATGHGDRLAVDGAALPLTYAQLDARANQLARYLIARGVRPGDRLALLFDQPVRSYVALLAVLKARAAFVPLDVGFPDDRLAYIVSDAGAGFVLTLSAQRGRVAETGALVVCLDEEDAQVAGQDPGRLGPDDRGEPADELAYIIYTSGSTGRPKGVAVEHPSICNFVRVAAETYGYLPTDRVYQGMTIAFDFSMEEIWVPWMVGATLVPKPGGTSLLGMDLGQFIRDRNITAMCCVPTLLATLDEDLPGLRFLLVSGEACPRDLVVRWHRPGRRFLNVYGPTEATVTATWDVVHPDKPVTLGTPLPTYTAVILDADDARALPPGETGEIGIAGIGLARGYVNRDDLTAKAFIPDFLGIENNPSRRIYRTGDLGRFTEDGTIEYLGRIDTQVKIRGYRIELTEIESVVLQHPGIAQAVVDTYKPAPGVVELVAYYSLRPGVRELDPRALQERLRERLPSYMVPAYLEQLDKIPMLPSDKADRKNLPVPTRRASFGDGGNYEPPVTETETALAEQLALVLGAERVSAEAHFFNDLGVNSLLLANFSAAVRRQTTLPPVAIQDTYQHPSIRLLAAVLDGAGTAKSTPEAGAGNYTLEPHRVGPVQYALCGAAQLAAFLVYGYFAAWLFLFGYDWASGATDFWGIWARSLGLGLALFFIMGTVPILLKWMLIGRWKEQEIPIWSLKYLRFWFVRTLLMANPFQMFAGTPLYQFYLRALGAKVGKRVTFLSPAAAVCADLLTIGDDTILRRAVAIRCYRARAGWLQLGPVTLGNDVFVGERTVLDIHTSMGDGSQLGHTSSLHSGQHVPAGQSWHGSPAQPTGSNYRVVPPARLTTRRRVWYSIWVIVNRLFLTLPIGIAVLVTFLPDYLGSDHLHLGQPTFYRDALIASIVLFYGGLLLGFAAVVSIPRLLHLLVKPGRVYPLYGLHYGLQRMIGRLTNVRLFMNISGDSSLVVHYLRALGYKQPGLVQTGSNFGVELTHDNPYLTTIGSGTMVSDGLGISNVDFSSTSLRTSPTVIGGKNFFGNNVGYPVGGRTGENCLFGTKTMVPIDGPLRENIGLLGSPPFEIPRSVERDSAFDDLKAEEELRQRLPAKNRHNAVTLIIYLNITVFRLFIGVVMAAVAAEYFRTVGPLAILVPTLVFLVFDILLMVLIERASTGFRRLVPTFCSIYDLRFWRHERFWKMMGGNPIFLAGTPFRSVVWRMLGVRVGRRLYDEGMDIPEKTIVTIGDHATINGGTIIQCHSLEDGVFKMDGTTVRNGVTLGVGAFIHYGITMEDGAEVEGDSFLMKGTEVPPGGRYGGNPARQLPALKPAPAAVPAGGEGR</sequence>
<protein>
    <submittedName>
        <fullName evidence="6">Non-ribosomal peptide synthetase</fullName>
    </submittedName>
</protein>
<dbReference type="PANTHER" id="PTHR45527:SF1">
    <property type="entry name" value="FATTY ACID SYNTHASE"/>
    <property type="match status" value="1"/>
</dbReference>
<dbReference type="NCBIfam" id="TIGR02353">
    <property type="entry name" value="NRPS_term_dom"/>
    <property type="match status" value="1"/>
</dbReference>
<evidence type="ECO:0000259" key="5">
    <source>
        <dbReference type="PROSITE" id="PS50075"/>
    </source>
</evidence>
<feature type="transmembrane region" description="Helical" evidence="4">
    <location>
        <begin position="767"/>
        <end position="791"/>
    </location>
</feature>
<dbReference type="PROSITE" id="PS00455">
    <property type="entry name" value="AMP_BINDING"/>
    <property type="match status" value="1"/>
</dbReference>
<evidence type="ECO:0000256" key="3">
    <source>
        <dbReference type="SAM" id="MobiDB-lite"/>
    </source>
</evidence>
<feature type="transmembrane region" description="Helical" evidence="4">
    <location>
        <begin position="915"/>
        <end position="941"/>
    </location>
</feature>
<dbReference type="InterPro" id="IPR012728">
    <property type="entry name" value="Pls/PosA_C"/>
</dbReference>
<feature type="region of interest" description="Disordered" evidence="3">
    <location>
        <begin position="556"/>
        <end position="583"/>
    </location>
</feature>
<dbReference type="PANTHER" id="PTHR45527">
    <property type="entry name" value="NONRIBOSOMAL PEPTIDE SYNTHETASE"/>
    <property type="match status" value="1"/>
</dbReference>
<feature type="transmembrane region" description="Helical" evidence="4">
    <location>
        <begin position="1174"/>
        <end position="1199"/>
    </location>
</feature>
<dbReference type="NCBIfam" id="TIGR01733">
    <property type="entry name" value="AA-adenyl-dom"/>
    <property type="match status" value="1"/>
</dbReference>
<evidence type="ECO:0000256" key="4">
    <source>
        <dbReference type="SAM" id="Phobius"/>
    </source>
</evidence>
<feature type="transmembrane region" description="Helical" evidence="4">
    <location>
        <begin position="691"/>
        <end position="709"/>
    </location>
</feature>
<name>A0ABP7C9Y8_9MICC</name>
<comment type="caution">
    <text evidence="6">The sequence shown here is derived from an EMBL/GenBank/DDBJ whole genome shotgun (WGS) entry which is preliminary data.</text>
</comment>
<keyword evidence="4" id="KW-0472">Membrane</keyword>
<accession>A0ABP7C9Y8</accession>
<keyword evidence="7" id="KW-1185">Reference proteome</keyword>
<dbReference type="InterPro" id="IPR020845">
    <property type="entry name" value="AMP-binding_CS"/>
</dbReference>
<feature type="transmembrane region" description="Helical" evidence="4">
    <location>
        <begin position="721"/>
        <end position="747"/>
    </location>
</feature>
<dbReference type="InterPro" id="IPR045851">
    <property type="entry name" value="AMP-bd_C_sf"/>
</dbReference>
<gene>
    <name evidence="6" type="ORF">GCM10023081_20340</name>
</gene>
<dbReference type="PROSITE" id="PS50075">
    <property type="entry name" value="CARRIER"/>
    <property type="match status" value="1"/>
</dbReference>
<evidence type="ECO:0000313" key="7">
    <source>
        <dbReference type="Proteomes" id="UP001500752"/>
    </source>
</evidence>
<dbReference type="InterPro" id="IPR042099">
    <property type="entry name" value="ANL_N_sf"/>
</dbReference>
<feature type="transmembrane region" description="Helical" evidence="4">
    <location>
        <begin position="1205"/>
        <end position="1228"/>
    </location>
</feature>
<dbReference type="Proteomes" id="UP001500752">
    <property type="component" value="Unassembled WGS sequence"/>
</dbReference>
<dbReference type="SUPFAM" id="SSF56801">
    <property type="entry name" value="Acetyl-CoA synthetase-like"/>
    <property type="match status" value="1"/>
</dbReference>
<dbReference type="InterPro" id="IPR025110">
    <property type="entry name" value="AMP-bd_C"/>
</dbReference>
<dbReference type="Pfam" id="PF00501">
    <property type="entry name" value="AMP-binding"/>
    <property type="match status" value="1"/>
</dbReference>
<feature type="compositionally biased region" description="Low complexity" evidence="3">
    <location>
        <begin position="20"/>
        <end position="31"/>
    </location>
</feature>
<dbReference type="SUPFAM" id="SSF51161">
    <property type="entry name" value="Trimeric LpxA-like enzymes"/>
    <property type="match status" value="2"/>
</dbReference>
<dbReference type="SUPFAM" id="SSF47336">
    <property type="entry name" value="ACP-like"/>
    <property type="match status" value="1"/>
</dbReference>
<keyword evidence="4" id="KW-0812">Transmembrane</keyword>
<dbReference type="Gene3D" id="2.160.10.10">
    <property type="entry name" value="Hexapeptide repeat proteins"/>
    <property type="match status" value="2"/>
</dbReference>
<dbReference type="InterPro" id="IPR011004">
    <property type="entry name" value="Trimer_LpxA-like_sf"/>
</dbReference>
<dbReference type="Pfam" id="PF13193">
    <property type="entry name" value="AMP-binding_C"/>
    <property type="match status" value="1"/>
</dbReference>